<protein>
    <recommendedName>
        <fullName evidence="3">Flavinylation-associated cytochrome domain-containing protein</fullName>
    </recommendedName>
</protein>
<dbReference type="STRING" id="1122930.SAMN02745168_2452"/>
<dbReference type="Proteomes" id="UP000192790">
    <property type="component" value="Unassembled WGS sequence"/>
</dbReference>
<feature type="transmembrane region" description="Helical" evidence="2">
    <location>
        <begin position="12"/>
        <end position="31"/>
    </location>
</feature>
<feature type="transmembrane region" description="Helical" evidence="2">
    <location>
        <begin position="37"/>
        <end position="62"/>
    </location>
</feature>
<feature type="transmembrane region" description="Helical" evidence="2">
    <location>
        <begin position="152"/>
        <end position="170"/>
    </location>
</feature>
<keyword evidence="2" id="KW-0812">Transmembrane</keyword>
<gene>
    <name evidence="4" type="ORF">SAMN02745168_2452</name>
</gene>
<feature type="transmembrane region" description="Helical" evidence="2">
    <location>
        <begin position="74"/>
        <end position="92"/>
    </location>
</feature>
<dbReference type="OrthoDB" id="9779183at2"/>
<evidence type="ECO:0000256" key="1">
    <source>
        <dbReference type="SAM" id="MobiDB-lite"/>
    </source>
</evidence>
<dbReference type="InterPro" id="IPR025517">
    <property type="entry name" value="DUF4405"/>
</dbReference>
<keyword evidence="2" id="KW-0472">Membrane</keyword>
<dbReference type="Pfam" id="PF14358">
    <property type="entry name" value="DUF4405"/>
    <property type="match status" value="1"/>
</dbReference>
<organism evidence="4 5">
    <name type="scientific">Papillibacter cinnamivorans DSM 12816</name>
    <dbReference type="NCBI Taxonomy" id="1122930"/>
    <lineage>
        <taxon>Bacteria</taxon>
        <taxon>Bacillati</taxon>
        <taxon>Bacillota</taxon>
        <taxon>Clostridia</taxon>
        <taxon>Eubacteriales</taxon>
        <taxon>Oscillospiraceae</taxon>
        <taxon>Papillibacter</taxon>
    </lineage>
</organism>
<feature type="compositionally biased region" description="Polar residues" evidence="1">
    <location>
        <begin position="184"/>
        <end position="210"/>
    </location>
</feature>
<name>A0A1W2BWF7_9FIRM</name>
<proteinExistence type="predicted"/>
<dbReference type="AlphaFoldDB" id="A0A1W2BWF7"/>
<feature type="region of interest" description="Disordered" evidence="1">
    <location>
        <begin position="184"/>
        <end position="218"/>
    </location>
</feature>
<dbReference type="EMBL" id="FWXW01000006">
    <property type="protein sequence ID" value="SMC77335.1"/>
    <property type="molecule type" value="Genomic_DNA"/>
</dbReference>
<evidence type="ECO:0000313" key="4">
    <source>
        <dbReference type="EMBL" id="SMC77335.1"/>
    </source>
</evidence>
<evidence type="ECO:0000256" key="2">
    <source>
        <dbReference type="SAM" id="Phobius"/>
    </source>
</evidence>
<evidence type="ECO:0000313" key="5">
    <source>
        <dbReference type="Proteomes" id="UP000192790"/>
    </source>
</evidence>
<keyword evidence="5" id="KW-1185">Reference proteome</keyword>
<dbReference type="RefSeq" id="WP_084235123.1">
    <property type="nucleotide sequence ID" value="NZ_FWXW01000006.1"/>
</dbReference>
<keyword evidence="2" id="KW-1133">Transmembrane helix</keyword>
<feature type="transmembrane region" description="Helical" evidence="2">
    <location>
        <begin position="112"/>
        <end position="131"/>
    </location>
</feature>
<evidence type="ECO:0000259" key="3">
    <source>
        <dbReference type="Pfam" id="PF14358"/>
    </source>
</evidence>
<feature type="domain" description="Flavinylation-associated cytochrome" evidence="3">
    <location>
        <begin position="75"/>
        <end position="133"/>
    </location>
</feature>
<sequence>MNRKWIKLVLDIVMAVSFVLLMNLSFTGLLIHESLGLGILAFFALHLWLNGNWIKGVFAGLGRGRIAKPAKLRFVLDLALLILLALIVVSGLEMSRVLFPSLGSGSHEVWYTLHVWASFASAALLALHLGLHWRFLWNGLRGAVRNRSVRRWGAGALTAFILLVSIRSVFFKSDDSGNTAAVLSSGTSVTGNSDASASQQDETITDSGTSGKDDENSLVAATPAPTQAVSLEDYLSKLVCTGCGRHCSLLSPGCAKGELQAAQAEQTYNEKYATE</sequence>
<reference evidence="4 5" key="1">
    <citation type="submission" date="2017-04" db="EMBL/GenBank/DDBJ databases">
        <authorList>
            <person name="Afonso C.L."/>
            <person name="Miller P.J."/>
            <person name="Scott M.A."/>
            <person name="Spackman E."/>
            <person name="Goraichik I."/>
            <person name="Dimitrov K.M."/>
            <person name="Suarez D.L."/>
            <person name="Swayne D.E."/>
        </authorList>
    </citation>
    <scope>NUCLEOTIDE SEQUENCE [LARGE SCALE GENOMIC DNA]</scope>
    <source>
        <strain evidence="4 5">DSM 12816</strain>
    </source>
</reference>
<accession>A0A1W2BWF7</accession>